<sequence length="201" mass="22438">MVHKKLCARPDIRKTVLAEQRVLARVAKEAAHDETKHPFIAKLHMSFHDEHSVYLVLESYVCDLDTRIDYYVSKKRKFPRDLLRFYVAEICAGLAGLHAMGIAHRDVKPGNVLVDTEGHVVLADFGLAASGAKETSLSHPSATLMCTEEVGSRYFMAPEILLGSPYNAYAADWWSVGAVMWNMWTGKVRCCCFSMSCVLVG</sequence>
<keyword evidence="6" id="KW-0812">Transmembrane</keyword>
<dbReference type="InterPro" id="IPR008271">
    <property type="entry name" value="Ser/Thr_kinase_AS"/>
</dbReference>
<evidence type="ECO:0000256" key="1">
    <source>
        <dbReference type="ARBA" id="ARBA00022527"/>
    </source>
</evidence>
<dbReference type="SUPFAM" id="SSF56112">
    <property type="entry name" value="Protein kinase-like (PK-like)"/>
    <property type="match status" value="1"/>
</dbReference>
<dbReference type="PROSITE" id="PS50011">
    <property type="entry name" value="PROTEIN_KINASE_DOM"/>
    <property type="match status" value="1"/>
</dbReference>
<dbReference type="AlphaFoldDB" id="A0A550C0I3"/>
<evidence type="ECO:0000256" key="4">
    <source>
        <dbReference type="ARBA" id="ARBA00022777"/>
    </source>
</evidence>
<dbReference type="PROSITE" id="PS00108">
    <property type="entry name" value="PROTEIN_KINASE_ST"/>
    <property type="match status" value="1"/>
</dbReference>
<keyword evidence="6" id="KW-0472">Membrane</keyword>
<evidence type="ECO:0000256" key="6">
    <source>
        <dbReference type="SAM" id="Phobius"/>
    </source>
</evidence>
<dbReference type="Gene3D" id="3.30.200.20">
    <property type="entry name" value="Phosphorylase Kinase, domain 1"/>
    <property type="match status" value="1"/>
</dbReference>
<keyword evidence="4 8" id="KW-0418">Kinase</keyword>
<evidence type="ECO:0000256" key="5">
    <source>
        <dbReference type="ARBA" id="ARBA00022840"/>
    </source>
</evidence>
<protein>
    <submittedName>
        <fullName evidence="8">Kinase-like domain-containing protein</fullName>
    </submittedName>
</protein>
<dbReference type="SMART" id="SM00220">
    <property type="entry name" value="S_TKc"/>
    <property type="match status" value="1"/>
</dbReference>
<keyword evidence="5" id="KW-0067">ATP-binding</keyword>
<keyword evidence="9" id="KW-1185">Reference proteome</keyword>
<gene>
    <name evidence="8" type="ORF">BD626DRAFT_410782</name>
</gene>
<evidence type="ECO:0000313" key="8">
    <source>
        <dbReference type="EMBL" id="TRM58309.1"/>
    </source>
</evidence>
<dbReference type="OrthoDB" id="4062651at2759"/>
<keyword evidence="2" id="KW-0808">Transferase</keyword>
<dbReference type="InterPro" id="IPR000719">
    <property type="entry name" value="Prot_kinase_dom"/>
</dbReference>
<dbReference type="GO" id="GO:0005524">
    <property type="term" value="F:ATP binding"/>
    <property type="evidence" value="ECO:0007669"/>
    <property type="project" value="UniProtKB-KW"/>
</dbReference>
<dbReference type="PANTHER" id="PTHR24351">
    <property type="entry name" value="RIBOSOMAL PROTEIN S6 KINASE"/>
    <property type="match status" value="1"/>
</dbReference>
<organism evidence="8 9">
    <name type="scientific">Schizophyllum amplum</name>
    <dbReference type="NCBI Taxonomy" id="97359"/>
    <lineage>
        <taxon>Eukaryota</taxon>
        <taxon>Fungi</taxon>
        <taxon>Dikarya</taxon>
        <taxon>Basidiomycota</taxon>
        <taxon>Agaricomycotina</taxon>
        <taxon>Agaricomycetes</taxon>
        <taxon>Agaricomycetidae</taxon>
        <taxon>Agaricales</taxon>
        <taxon>Schizophyllaceae</taxon>
        <taxon>Schizophyllum</taxon>
    </lineage>
</organism>
<dbReference type="EMBL" id="VDMD01000037">
    <property type="protein sequence ID" value="TRM58309.1"/>
    <property type="molecule type" value="Genomic_DNA"/>
</dbReference>
<dbReference type="Pfam" id="PF00069">
    <property type="entry name" value="Pkinase"/>
    <property type="match status" value="1"/>
</dbReference>
<name>A0A550C0I3_9AGAR</name>
<evidence type="ECO:0000256" key="2">
    <source>
        <dbReference type="ARBA" id="ARBA00022679"/>
    </source>
</evidence>
<evidence type="ECO:0000259" key="7">
    <source>
        <dbReference type="PROSITE" id="PS50011"/>
    </source>
</evidence>
<keyword evidence="3" id="KW-0547">Nucleotide-binding</keyword>
<feature type="transmembrane region" description="Helical" evidence="6">
    <location>
        <begin position="83"/>
        <end position="103"/>
    </location>
</feature>
<reference evidence="8 9" key="1">
    <citation type="journal article" date="2019" name="New Phytol.">
        <title>Comparative genomics reveals unique wood-decay strategies and fruiting body development in the Schizophyllaceae.</title>
        <authorList>
            <person name="Almasi E."/>
            <person name="Sahu N."/>
            <person name="Krizsan K."/>
            <person name="Balint B."/>
            <person name="Kovacs G.M."/>
            <person name="Kiss B."/>
            <person name="Cseklye J."/>
            <person name="Drula E."/>
            <person name="Henrissat B."/>
            <person name="Nagy I."/>
            <person name="Chovatia M."/>
            <person name="Adam C."/>
            <person name="LaButti K."/>
            <person name="Lipzen A."/>
            <person name="Riley R."/>
            <person name="Grigoriev I.V."/>
            <person name="Nagy L.G."/>
        </authorList>
    </citation>
    <scope>NUCLEOTIDE SEQUENCE [LARGE SCALE GENOMIC DNA]</scope>
    <source>
        <strain evidence="8 9">NL-1724</strain>
    </source>
</reference>
<dbReference type="InterPro" id="IPR011009">
    <property type="entry name" value="Kinase-like_dom_sf"/>
</dbReference>
<dbReference type="Gene3D" id="1.10.510.10">
    <property type="entry name" value="Transferase(Phosphotransferase) domain 1"/>
    <property type="match status" value="1"/>
</dbReference>
<dbReference type="Proteomes" id="UP000320762">
    <property type="component" value="Unassembled WGS sequence"/>
</dbReference>
<dbReference type="GO" id="GO:0004674">
    <property type="term" value="F:protein serine/threonine kinase activity"/>
    <property type="evidence" value="ECO:0007669"/>
    <property type="project" value="UniProtKB-KW"/>
</dbReference>
<keyword evidence="1" id="KW-0723">Serine/threonine-protein kinase</keyword>
<evidence type="ECO:0000313" key="9">
    <source>
        <dbReference type="Proteomes" id="UP000320762"/>
    </source>
</evidence>
<keyword evidence="6" id="KW-1133">Transmembrane helix</keyword>
<evidence type="ECO:0000256" key="3">
    <source>
        <dbReference type="ARBA" id="ARBA00022741"/>
    </source>
</evidence>
<dbReference type="STRING" id="97359.A0A550C0I3"/>
<proteinExistence type="predicted"/>
<accession>A0A550C0I3</accession>
<feature type="domain" description="Protein kinase" evidence="7">
    <location>
        <begin position="1"/>
        <end position="201"/>
    </location>
</feature>
<comment type="caution">
    <text evidence="8">The sequence shown here is derived from an EMBL/GenBank/DDBJ whole genome shotgun (WGS) entry which is preliminary data.</text>
</comment>